<evidence type="ECO:0000313" key="1">
    <source>
        <dbReference type="EMBL" id="KAJ2967366.1"/>
    </source>
</evidence>
<protein>
    <submittedName>
        <fullName evidence="1">Uncharacterized protein</fullName>
    </submittedName>
</protein>
<organism evidence="1 2">
    <name type="scientific">Zarea fungicola</name>
    <dbReference type="NCBI Taxonomy" id="93591"/>
    <lineage>
        <taxon>Eukaryota</taxon>
        <taxon>Fungi</taxon>
        <taxon>Dikarya</taxon>
        <taxon>Ascomycota</taxon>
        <taxon>Pezizomycotina</taxon>
        <taxon>Sordariomycetes</taxon>
        <taxon>Hypocreomycetidae</taxon>
        <taxon>Hypocreales</taxon>
        <taxon>Cordycipitaceae</taxon>
        <taxon>Zarea</taxon>
    </lineage>
</organism>
<dbReference type="Proteomes" id="UP001143910">
    <property type="component" value="Unassembled WGS sequence"/>
</dbReference>
<reference evidence="1" key="1">
    <citation type="submission" date="2022-08" db="EMBL/GenBank/DDBJ databases">
        <title>Genome Sequence of Lecanicillium fungicola.</title>
        <authorList>
            <person name="Buettner E."/>
        </authorList>
    </citation>
    <scope>NUCLEOTIDE SEQUENCE</scope>
    <source>
        <strain evidence="1">Babe33</strain>
    </source>
</reference>
<evidence type="ECO:0000313" key="2">
    <source>
        <dbReference type="Proteomes" id="UP001143910"/>
    </source>
</evidence>
<accession>A0ACC1ML66</accession>
<dbReference type="EMBL" id="JANJQO010002312">
    <property type="protein sequence ID" value="KAJ2967366.1"/>
    <property type="molecule type" value="Genomic_DNA"/>
</dbReference>
<comment type="caution">
    <text evidence="1">The sequence shown here is derived from an EMBL/GenBank/DDBJ whole genome shotgun (WGS) entry which is preliminary data.</text>
</comment>
<keyword evidence="2" id="KW-1185">Reference proteome</keyword>
<proteinExistence type="predicted"/>
<gene>
    <name evidence="1" type="ORF">NQ176_g9693</name>
</gene>
<name>A0ACC1ML66_9HYPO</name>
<sequence length="182" mass="19439">MACFGVVWLLIPPILGVVQRRDKSAIDSEEHNCIIGCSTEEDSFAQNRALLQIGARAYSTARIQSYDAPFFVLHRTLTAAAASFIFHGTSPAASPALVRLQNATAEALKRVTLSDWVPGAPLRSKPGLAGMVTPLTHQKSVVLVFFSSGNLVTRMLEAWPVVFASAQTLVPLSGCAHALGHA</sequence>